<sequence>MEGKKKKIDLINRLVPKQAIHSQKVTFGTSINATCVSRRAKSNLRNTKLPPISNEDGTETDNGQQLEAAPTQSQQEKPKQRIKPHDEGRNESIEQLTSPFKFVEYARKHNLQEDFVYLLPQNIEENEENPTRLRIVPSSQVSKDSDYWTLSLSGLSHYKNNMVDFMKLDDWIRSCELFKQIMKIPFFKHYHQWKSFTSWKRSVVRDKMIAASSSLKDHYFIVHPILRPAFFSIQKEIQQLNSLKLFNLRGDSLYSLDEFSKENARHREKITKTLDDFITRVTEMVQVACEKTIDTLSSFTVTDGAIQASPLEHLMSQYEKAQHRGVTNNFDNGPSLTFTQRAANRTLCAKLVKFIKLVDACIVSALRNVCFTSLIELYCVMSSLHKRGLVKLDSPNMKPLPELELSSEFSKIFPGLQAKTAEFFETPVFRVDVMFKGELQWTPCEKHVMDIIDSVRKECCQVLYDVPRLIENQAFRQYISPDGTGDRNKKDSVKGPDLQEIIERDKVFADIVNHQNMIIKEAFKALGNFSTCYKDAIAIYEENCKFNIDQLVVSNINATELRKTIKDYNQQNEFLSKIEEKSDVGLFCQFAKEMKHLFQRSPANCLNQIKGALPTITRKLLDEFSEKVQVSHEQLTAPIDDVASFVRYLIAAEKYSNEQNDFTQKAESIRDFYQLASELCVTIQSDEESEYQALLPAFDDVKRVLSFAGEQKQTLLPKFSAQLDKLIGQLHSDVLDVAQASLNPILGNITTKIEDAQAFLKEILQRLDEVKTAASDYNKYQRAMNLQVTRFEDVEELNKEITLKNLLWETKVRWINLTEKWSNMPFAVIDPNEMTEELREYQLNAAKCAKGLQGNVVAVDLKASVSDYAALLPVVSNLKNPALKQKFVEQIASLLGCNIFADEGFKFGKLFELRAFHFVDQIAAISAQATIEQQLYDNLQNVHKMIDELQFIMTPYKGKNNIYVFGGFDGLLTTLDEAQSIVATVRSSRYIAALRLQADEWARSLRSFSATLESLMNCQRAWMYLSNVFSSDDIQRQLMNEYKEFFNVEKMWKNMSIKAHDDPAAFRFCSAPQVATELEDANKTLESVQKALEDYLETKRMAFPRFYFLSNDDLLDLLAKARNPDAVQPHLRKFFEGIYHIDFREEDGTTYACGVTSAEGESVPVRDLRIQGAVESWLGQFEEQCQRALRNHMKTGLKSYFEAAKREEWITGQPGQIVLAVTQIDWCEQVEEALSSENQDEGLKKVNEETEKNLTNLAKVVRCDLTDLERTKISALITMDVHSRDIVTELIQKKCSSVNDFEWFKRLKYKWDEHSKEVMVNQTNTSFVYGYEYLGCTPRLVITPLTDRCYLTLTGALHLHLGGSPAGPAGTGKTETVKDLAKALAIFCVVFNCSESVTVFQMSTFFRGLAQAGAWSCFDEFNRINIEVLSVIAEQFNCIRLALCADLKRFEFEDKEIPLNPRCGCFITMNPGYAGRTELPDNLKALFRPVSMMIPDYTLIAEIMLFSQGFQEAKRLSQKMTKLYKLSSEMLSQQDHYDFGMRALKSVLVMAGSLKRSAPDVSEDLTLIRAMRDSNLAKFLNEDIPLFNGIVADLFPGIEIVDQQEEYLVAASTSVIKDMGLQPTDFTIEKVIQLHDAMRFRHGVMLVGPTCGGKTTTKTILQKTNTLLSSTMPDMYRPVVTYTLNPKALSMAELYGEQNPDTQEWMDGLIAIIFNECVDKNDNTEQWIIFDGPVDALWIENMNTVLDDNKLLSLANSKRIKMTPVMHLLFEVQDLAVASPATVSRCAMVYLDPEGLGWRPFCDTAINDRILPLLGSNATLAKRFHDLLEAGVEPGFQFLRENCRNFNQWVPMNLIFSLFNLFESIVNDSLENGELKFDPTETDADVIKVVSALFVFSYVWSFGGHVEQQQRMPFDTIARDIYVPMTNLPSRGTLFDYCFKVKEREWTHWSELMPKFSLTGKKTDDDKGEGDDDDVDDHEDDEENAGNKKIKFHSLLVPTIDTTRFSYLLKTLLKNHHNIFVRGSSGVGKSVIIQRAMSELDEAKYHLISLIFSAHTTSRATQEMVESKLEKKRGVAIQPPSNKEGILFIDDINMPERDYYGSQPPIELLRQLVSMEGLYERPGLAWNDIKHVTLLGAGGPDGGGRVPVTPRFLRFLFNVELTPPDDHTMFNIFHSILQPFFDPFVESVRNVVQKIVNASVDAYTAVTQNFLPTPDKSHYMFNLRDLTNVVQGIMRAKPDSVSTPQVLEKLWLHENVRVYSDRLVCDEDRKQLQDILTGTMKKRLGADLSAEDVFEGPLLFSDYLRGFVADNERFYEEVPSYEKARKVLEDYLEEYHFTRRNQSDTILFFDSAVQHITRISRILRQPRGHAVLVGVAGTGKRTLARFASFVSECDLAEIEVTDHYTIDNFREDLQKLYVKCGCGGKATAFVISDTQLVNDEFLEVINNVLNTGEIPNLFNQEEMDKNCNDMVSYAKSIGENEARDNLIKLFYERVRENLHVILTMSPVGNSFRHRCRMFPSLVSCCTIDWVDTWPESALKLVAHSRFSEISDIEIENFAEKLSDLAVFIHQTVDEAALQMKNEMKRIYYITPALFIRFVTFYQSLLEERQNKHRRSKGRLEGGVQKLIEANQLVDRMKVELGELEPILAKAAEETETMLVKIKKDQAEADRVKEVVSAEEKVVSQQAVEAETMAAEAQKELDSVLPLLAEATAQLKGLSRSDVAEVRQYSDPHITVRTVMEAVCILAEVEPTWKSAVTLVSDPMFIGRISTKYNENHHVPLNILKKIQPYVEENTNFQPEEVGRVSHAAKSLCIWATVLYKYEMTYRTVEPKQIAVAEAKAALKAAKDALKEKQDELARIEANLADLRKQYEESVDKKAKLSAQIEETQVKLGRAAKLTVGLADEQVRWGEQVSIMDSNVIYIPGDSFLCAAILIYFGPFPAALRSPIQDKIIEKIKEIGIELSPKFDFMQSMVDESIVRDWNTIGLPNDSTSIENALIITQAPKSALIIDPQNQATQWIKKMEEVRQLVILKPNSPNFYRSIENAVRLGIPVLLEDVQETVDPALDLLLMRKTYKQDGKDMVRIGDKAVEIDEKFRLYVTTKLTNPHFMPDMFVKVSIVNFIVTQIALEAQQLSLVVSLERPELETQKHELVMSIAADKKVLVEIEDKLLELLRNAGEHILDDELLITTIEEAKKKSLEVKERVRVSEETEIEINRLRMEYKPVAIRSSIMFFVTGDMASIDPMYQYSLEFFRDLVHTCITNAPKTDDRLTTLIDRITYSTYVTVSRGLFEVHRSLFAFSLCTAIMRNNETLSQQEWDIFIRGPPLLDNPTENPLPNLISDSRWNELYALGKVIPSFASIPNRILNDLDGFSQFLTSESLDIPKQFGDGLETFQRVLFFRTIAIDRLSRIVQQFVSDHLGVEFTRSPPFDLRQSFKDTRPTTPLLFILSQGADPRDHLLRLAAEMSMDNKLKMRSLGQGQGPEAEKAIQAALTRGEWVYLQNCHLSLSWLPELEAIVAKFSSEKANDNFRLFLSSMPTSGFPVSILRNSVKVTNEPPRGIRAHLHRLLGSMTTDDYEGCTKPRPWKKLLFGLAFFHAVIQERKKFGPLGFNKVYEWTETDFNCSVSYLRMFLDEQSQIPWEALRFLTGEIIYGGRVTDDWDRRCMMSILGRYYCTDILTDGYFFSRGSTYYAPPAEDLQKMIGYLNSLPFDDDHDVFGMHANAEITTRRRVSEQLVSTLQSTVGGASMGGSSNESVLQLVHDLLERMPLLHDISTMHESLKGDPDEENPILDPLTVVLKQEVERFRRLLKILVESLQELDKALRGLVSMSPMLEDVLSSLYVNHVPAAWSKYESMKPLGSWFTELIKRIEFFNNWMKHGNPSSYWLSAFYFPQSFLTGILQRHSRIHGIPIDNLSFELEVLDEEPRSFPDIGVNIHGLFFDGAKWNSEKKCVDEQEPGQIYSEAPYMHLKPTNNNTQMNNNFYQCPVYITAQREGVLSTTGTSTNFVVSLPLPTKDPPNHWIQRGAAMLLGTPE</sequence>
<dbReference type="InterPro" id="IPR041658">
    <property type="entry name" value="AAA_lid_11"/>
</dbReference>
<dbReference type="Pfam" id="PF12775">
    <property type="entry name" value="AAA_7"/>
    <property type="match status" value="1"/>
</dbReference>
<keyword evidence="7 10" id="KW-0175">Coiled coil</keyword>
<dbReference type="InterPro" id="IPR027417">
    <property type="entry name" value="P-loop_NTPase"/>
</dbReference>
<organism evidence="13 14">
    <name type="scientific">Tritrichomonas musculus</name>
    <dbReference type="NCBI Taxonomy" id="1915356"/>
    <lineage>
        <taxon>Eukaryota</taxon>
        <taxon>Metamonada</taxon>
        <taxon>Parabasalia</taxon>
        <taxon>Tritrichomonadida</taxon>
        <taxon>Tritrichomonadidae</taxon>
        <taxon>Tritrichomonas</taxon>
    </lineage>
</organism>
<evidence type="ECO:0000256" key="7">
    <source>
        <dbReference type="ARBA" id="ARBA00023054"/>
    </source>
</evidence>
<dbReference type="SMART" id="SM00382">
    <property type="entry name" value="AAA"/>
    <property type="match status" value="2"/>
</dbReference>
<dbReference type="Gene3D" id="1.20.1270.280">
    <property type="match status" value="1"/>
</dbReference>
<dbReference type="Proteomes" id="UP001470230">
    <property type="component" value="Unassembled WGS sequence"/>
</dbReference>
<dbReference type="Gene3D" id="1.10.472.130">
    <property type="match status" value="1"/>
</dbReference>
<dbReference type="Pfam" id="PF22597">
    <property type="entry name" value="DYN_lid"/>
    <property type="match status" value="1"/>
</dbReference>
<keyword evidence="14" id="KW-1185">Reference proteome</keyword>
<evidence type="ECO:0000256" key="4">
    <source>
        <dbReference type="ARBA" id="ARBA00022741"/>
    </source>
</evidence>
<dbReference type="InterPro" id="IPR035699">
    <property type="entry name" value="AAA_6"/>
</dbReference>
<evidence type="ECO:0000313" key="13">
    <source>
        <dbReference type="EMBL" id="KAK8866409.1"/>
    </source>
</evidence>
<evidence type="ECO:0000256" key="11">
    <source>
        <dbReference type="SAM" id="MobiDB-lite"/>
    </source>
</evidence>
<dbReference type="Gene3D" id="6.10.140.1060">
    <property type="match status" value="1"/>
</dbReference>
<dbReference type="PANTHER" id="PTHR22878:SF68">
    <property type="entry name" value="DYNEIN HEAVY CHAIN 6, AXONEMAL-LIKE"/>
    <property type="match status" value="1"/>
</dbReference>
<dbReference type="InterPro" id="IPR043157">
    <property type="entry name" value="Dynein_AAA1S"/>
</dbReference>
<dbReference type="Gene3D" id="1.10.8.710">
    <property type="match status" value="1"/>
</dbReference>
<dbReference type="Gene3D" id="1.10.8.720">
    <property type="entry name" value="Region D6 of dynein motor"/>
    <property type="match status" value="1"/>
</dbReference>
<dbReference type="InterPro" id="IPR042222">
    <property type="entry name" value="Dynein_2_N"/>
</dbReference>
<dbReference type="InterPro" id="IPR041466">
    <property type="entry name" value="Dynein_AAA5_ext"/>
</dbReference>
<evidence type="ECO:0000313" key="14">
    <source>
        <dbReference type="Proteomes" id="UP001470230"/>
    </source>
</evidence>
<evidence type="ECO:0000256" key="10">
    <source>
        <dbReference type="SAM" id="Coils"/>
    </source>
</evidence>
<dbReference type="Pfam" id="PF12781">
    <property type="entry name" value="AAA_9"/>
    <property type="match status" value="1"/>
</dbReference>
<dbReference type="InterPro" id="IPR026983">
    <property type="entry name" value="DHC"/>
</dbReference>
<evidence type="ECO:0000259" key="12">
    <source>
        <dbReference type="SMART" id="SM00382"/>
    </source>
</evidence>
<gene>
    <name evidence="13" type="ORF">M9Y10_009371</name>
</gene>
<dbReference type="Pfam" id="PF03028">
    <property type="entry name" value="Dynein_heavy"/>
    <property type="match status" value="1"/>
</dbReference>
<dbReference type="InterPro" id="IPR004273">
    <property type="entry name" value="Dynein_heavy_D6_P-loop"/>
</dbReference>
<dbReference type="Gene3D" id="3.20.180.20">
    <property type="entry name" value="Dynein heavy chain, N-terminal domain 2"/>
    <property type="match status" value="1"/>
</dbReference>
<comment type="subcellular location">
    <subcellularLocation>
        <location evidence="1">Cytoplasm</location>
        <location evidence="1">Cytoskeleton</location>
    </subcellularLocation>
</comment>
<keyword evidence="8" id="KW-0505">Motor protein</keyword>
<dbReference type="PANTHER" id="PTHR22878">
    <property type="entry name" value="DYNEIN HEAVY CHAIN 6, AXONEMAL-LIKE-RELATED"/>
    <property type="match status" value="1"/>
</dbReference>
<keyword evidence="6" id="KW-0243">Dynein</keyword>
<evidence type="ECO:0000256" key="5">
    <source>
        <dbReference type="ARBA" id="ARBA00022840"/>
    </source>
</evidence>
<dbReference type="Pfam" id="PF08393">
    <property type="entry name" value="DHC_N2"/>
    <property type="match status" value="1"/>
</dbReference>
<feature type="region of interest" description="Disordered" evidence="11">
    <location>
        <begin position="1960"/>
        <end position="1984"/>
    </location>
</feature>
<comment type="caution">
    <text evidence="13">The sequence shown here is derived from an EMBL/GenBank/DDBJ whole genome shotgun (WGS) entry which is preliminary data.</text>
</comment>
<accession>A0ABR2IPI7</accession>
<dbReference type="InterPro" id="IPR043160">
    <property type="entry name" value="Dynein_C_barrel"/>
</dbReference>
<dbReference type="Gene3D" id="1.10.8.1220">
    <property type="match status" value="1"/>
</dbReference>
<dbReference type="InterPro" id="IPR035706">
    <property type="entry name" value="AAA_9"/>
</dbReference>
<evidence type="ECO:0000256" key="3">
    <source>
        <dbReference type="ARBA" id="ARBA00022701"/>
    </source>
</evidence>
<feature type="coiled-coil region" evidence="10">
    <location>
        <begin position="2835"/>
        <end position="2890"/>
    </location>
</feature>
<protein>
    <recommendedName>
        <fullName evidence="12">AAA+ ATPase domain-containing protein</fullName>
    </recommendedName>
</protein>
<evidence type="ECO:0000256" key="1">
    <source>
        <dbReference type="ARBA" id="ARBA00004245"/>
    </source>
</evidence>
<keyword evidence="2" id="KW-0963">Cytoplasm</keyword>
<dbReference type="InterPro" id="IPR042219">
    <property type="entry name" value="AAA_lid_11_sf"/>
</dbReference>
<dbReference type="InterPro" id="IPR024743">
    <property type="entry name" value="Dynein_HC_stalk"/>
</dbReference>
<keyword evidence="9" id="KW-0206">Cytoskeleton</keyword>
<dbReference type="Pfam" id="PF12774">
    <property type="entry name" value="AAA_6"/>
    <property type="match status" value="1"/>
</dbReference>
<keyword evidence="5" id="KW-0067">ATP-binding</keyword>
<dbReference type="EMBL" id="JAPFFF010000015">
    <property type="protein sequence ID" value="KAK8866409.1"/>
    <property type="molecule type" value="Genomic_DNA"/>
</dbReference>
<feature type="compositionally biased region" description="Polar residues" evidence="11">
    <location>
        <begin position="60"/>
        <end position="75"/>
    </location>
</feature>
<dbReference type="Gene3D" id="1.20.140.100">
    <property type="entry name" value="Dynein heavy chain, N-terminal domain 2"/>
    <property type="match status" value="1"/>
</dbReference>
<evidence type="ECO:0000256" key="2">
    <source>
        <dbReference type="ARBA" id="ARBA00022490"/>
    </source>
</evidence>
<dbReference type="InterPro" id="IPR024317">
    <property type="entry name" value="Dynein_heavy_chain_D4_dom"/>
</dbReference>
<feature type="compositionally biased region" description="Basic and acidic residues" evidence="11">
    <location>
        <begin position="76"/>
        <end position="92"/>
    </location>
</feature>
<dbReference type="Gene3D" id="1.20.920.30">
    <property type="match status" value="1"/>
</dbReference>
<name>A0ABR2IPI7_9EUKA</name>
<keyword evidence="4" id="KW-0547">Nucleotide-binding</keyword>
<dbReference type="InterPro" id="IPR041228">
    <property type="entry name" value="Dynein_C"/>
</dbReference>
<evidence type="ECO:0000256" key="8">
    <source>
        <dbReference type="ARBA" id="ARBA00023175"/>
    </source>
</evidence>
<evidence type="ECO:0000256" key="9">
    <source>
        <dbReference type="ARBA" id="ARBA00023212"/>
    </source>
</evidence>
<feature type="region of interest" description="Disordered" evidence="11">
    <location>
        <begin position="42"/>
        <end position="93"/>
    </location>
</feature>
<dbReference type="Pfam" id="PF18199">
    <property type="entry name" value="Dynein_C"/>
    <property type="match status" value="1"/>
</dbReference>
<reference evidence="13 14" key="1">
    <citation type="submission" date="2024-04" db="EMBL/GenBank/DDBJ databases">
        <title>Tritrichomonas musculus Genome.</title>
        <authorList>
            <person name="Alves-Ferreira E."/>
            <person name="Grigg M."/>
            <person name="Lorenzi H."/>
            <person name="Galac M."/>
        </authorList>
    </citation>
    <scope>NUCLEOTIDE SEQUENCE [LARGE SCALE GENOMIC DNA]</scope>
    <source>
        <strain evidence="13 14">EAF2021</strain>
    </source>
</reference>
<proteinExistence type="predicted"/>
<dbReference type="Pfam" id="PF12780">
    <property type="entry name" value="AAA_8"/>
    <property type="match status" value="1"/>
</dbReference>
<dbReference type="SUPFAM" id="SSF52540">
    <property type="entry name" value="P-loop containing nucleoside triphosphate hydrolases"/>
    <property type="match status" value="4"/>
</dbReference>
<dbReference type="Pfam" id="PF17852">
    <property type="entry name" value="Dynein_AAA_lid"/>
    <property type="match status" value="1"/>
</dbReference>
<keyword evidence="3" id="KW-0493">Microtubule</keyword>
<feature type="compositionally biased region" description="Acidic residues" evidence="11">
    <location>
        <begin position="1966"/>
        <end position="1984"/>
    </location>
</feature>
<dbReference type="InterPro" id="IPR013602">
    <property type="entry name" value="Dynein_heavy_linker"/>
</dbReference>
<dbReference type="Gene3D" id="3.40.50.300">
    <property type="entry name" value="P-loop containing nucleotide triphosphate hydrolases"/>
    <property type="match status" value="5"/>
</dbReference>
<dbReference type="InterPro" id="IPR054354">
    <property type="entry name" value="DYNC2H1-like_lid"/>
</dbReference>
<feature type="domain" description="AAA+ ATPase" evidence="12">
    <location>
        <begin position="1361"/>
        <end position="1498"/>
    </location>
</feature>
<dbReference type="Gene3D" id="1.20.920.20">
    <property type="match status" value="1"/>
</dbReference>
<feature type="domain" description="AAA+ ATPase" evidence="12">
    <location>
        <begin position="2015"/>
        <end position="2165"/>
    </location>
</feature>
<dbReference type="Gene3D" id="3.10.490.20">
    <property type="match status" value="1"/>
</dbReference>
<dbReference type="Pfam" id="PF12777">
    <property type="entry name" value="MT"/>
    <property type="match status" value="1"/>
</dbReference>
<evidence type="ECO:0000256" key="6">
    <source>
        <dbReference type="ARBA" id="ARBA00023017"/>
    </source>
</evidence>
<dbReference type="InterPro" id="IPR003593">
    <property type="entry name" value="AAA+_ATPase"/>
</dbReference>
<dbReference type="Pfam" id="PF18198">
    <property type="entry name" value="AAA_lid_11"/>
    <property type="match status" value="1"/>
</dbReference>
<dbReference type="Gene3D" id="1.20.58.1120">
    <property type="match status" value="1"/>
</dbReference>
<dbReference type="InterPro" id="IPR042228">
    <property type="entry name" value="Dynein_linker_3"/>
</dbReference>